<evidence type="ECO:0000313" key="1">
    <source>
        <dbReference type="EMBL" id="RLM70203.1"/>
    </source>
</evidence>
<keyword evidence="2" id="KW-1185">Reference proteome</keyword>
<accession>A0A3L6Q3X8</accession>
<sequence length="77" mass="9012">MRPYNAATTLSTAASMTLEELESQSNQKRLRGNGWHSWQRMRLQRTHGFIICMRCGKSGVQHIMRVGQRRHHDLCEM</sequence>
<evidence type="ECO:0000313" key="2">
    <source>
        <dbReference type="Proteomes" id="UP000275267"/>
    </source>
</evidence>
<protein>
    <submittedName>
        <fullName evidence="1">Uncharacterized protein</fullName>
    </submittedName>
</protein>
<organism evidence="1 2">
    <name type="scientific">Panicum miliaceum</name>
    <name type="common">Proso millet</name>
    <name type="synonym">Broomcorn millet</name>
    <dbReference type="NCBI Taxonomy" id="4540"/>
    <lineage>
        <taxon>Eukaryota</taxon>
        <taxon>Viridiplantae</taxon>
        <taxon>Streptophyta</taxon>
        <taxon>Embryophyta</taxon>
        <taxon>Tracheophyta</taxon>
        <taxon>Spermatophyta</taxon>
        <taxon>Magnoliopsida</taxon>
        <taxon>Liliopsida</taxon>
        <taxon>Poales</taxon>
        <taxon>Poaceae</taxon>
        <taxon>PACMAD clade</taxon>
        <taxon>Panicoideae</taxon>
        <taxon>Panicodae</taxon>
        <taxon>Paniceae</taxon>
        <taxon>Panicinae</taxon>
        <taxon>Panicum</taxon>
        <taxon>Panicum sect. Panicum</taxon>
    </lineage>
</organism>
<reference evidence="2" key="1">
    <citation type="journal article" date="2019" name="Nat. Commun.">
        <title>The genome of broomcorn millet.</title>
        <authorList>
            <person name="Zou C."/>
            <person name="Miki D."/>
            <person name="Li D."/>
            <person name="Tang Q."/>
            <person name="Xiao L."/>
            <person name="Rajput S."/>
            <person name="Deng P."/>
            <person name="Jia W."/>
            <person name="Huang R."/>
            <person name="Zhang M."/>
            <person name="Sun Y."/>
            <person name="Hu J."/>
            <person name="Fu X."/>
            <person name="Schnable P.S."/>
            <person name="Li F."/>
            <person name="Zhang H."/>
            <person name="Feng B."/>
            <person name="Zhu X."/>
            <person name="Liu R."/>
            <person name="Schnable J.C."/>
            <person name="Zhu J.-K."/>
            <person name="Zhang H."/>
        </authorList>
    </citation>
    <scope>NUCLEOTIDE SEQUENCE [LARGE SCALE GENOMIC DNA]</scope>
</reference>
<dbReference type="AlphaFoldDB" id="A0A3L6Q3X8"/>
<name>A0A3L6Q3X8_PANMI</name>
<dbReference type="Proteomes" id="UP000275267">
    <property type="component" value="Unassembled WGS sequence"/>
</dbReference>
<proteinExistence type="predicted"/>
<gene>
    <name evidence="1" type="ORF">C2845_PM17G09960</name>
</gene>
<dbReference type="EMBL" id="PQIB02000014">
    <property type="protein sequence ID" value="RLM70203.1"/>
    <property type="molecule type" value="Genomic_DNA"/>
</dbReference>
<comment type="caution">
    <text evidence="1">The sequence shown here is derived from an EMBL/GenBank/DDBJ whole genome shotgun (WGS) entry which is preliminary data.</text>
</comment>